<keyword evidence="3" id="KW-0731">Sigma factor</keyword>
<dbReference type="RefSeq" id="WP_377348283.1">
    <property type="nucleotide sequence ID" value="NZ_JBHLTP010000011.1"/>
</dbReference>
<keyword evidence="2" id="KW-0805">Transcription regulation</keyword>
<dbReference type="SUPFAM" id="SSF88946">
    <property type="entry name" value="Sigma2 domain of RNA polymerase sigma factors"/>
    <property type="match status" value="1"/>
</dbReference>
<dbReference type="InterPro" id="IPR013249">
    <property type="entry name" value="RNA_pol_sigma70_r4_t2"/>
</dbReference>
<dbReference type="InterPro" id="IPR039425">
    <property type="entry name" value="RNA_pol_sigma-70-like"/>
</dbReference>
<reference evidence="7 8" key="1">
    <citation type="submission" date="2024-09" db="EMBL/GenBank/DDBJ databases">
        <authorList>
            <person name="Sun Q."/>
            <person name="Mori K."/>
        </authorList>
    </citation>
    <scope>NUCLEOTIDE SEQUENCE [LARGE SCALE GENOMIC DNA]</scope>
    <source>
        <strain evidence="7 8">NCAIM B.02529</strain>
    </source>
</reference>
<dbReference type="EMBL" id="JBHLTP010000011">
    <property type="protein sequence ID" value="MFC0524372.1"/>
    <property type="molecule type" value="Genomic_DNA"/>
</dbReference>
<dbReference type="Pfam" id="PF04542">
    <property type="entry name" value="Sigma70_r2"/>
    <property type="match status" value="1"/>
</dbReference>
<dbReference type="InterPro" id="IPR007627">
    <property type="entry name" value="RNA_pol_sigma70_r2"/>
</dbReference>
<dbReference type="Proteomes" id="UP001589836">
    <property type="component" value="Unassembled WGS sequence"/>
</dbReference>
<dbReference type="InterPro" id="IPR014284">
    <property type="entry name" value="RNA_pol_sigma-70_dom"/>
</dbReference>
<name>A0ABV6LPY0_9BACI</name>
<proteinExistence type="inferred from homology"/>
<dbReference type="Gene3D" id="1.10.1740.10">
    <property type="match status" value="1"/>
</dbReference>
<evidence type="ECO:0000259" key="6">
    <source>
        <dbReference type="PROSITE" id="PS00622"/>
    </source>
</evidence>
<dbReference type="InterPro" id="IPR013325">
    <property type="entry name" value="RNA_pol_sigma_r2"/>
</dbReference>
<dbReference type="Pfam" id="PF08281">
    <property type="entry name" value="Sigma70_r4_2"/>
    <property type="match status" value="1"/>
</dbReference>
<comment type="similarity">
    <text evidence="1">Belongs to the sigma-70 factor family. ECF subfamily.</text>
</comment>
<evidence type="ECO:0000256" key="4">
    <source>
        <dbReference type="ARBA" id="ARBA00023125"/>
    </source>
</evidence>
<feature type="domain" description="HTH luxR-type" evidence="6">
    <location>
        <begin position="147"/>
        <end position="174"/>
    </location>
</feature>
<dbReference type="InterPro" id="IPR000792">
    <property type="entry name" value="Tscrpt_reg_LuxR_C"/>
</dbReference>
<evidence type="ECO:0000256" key="1">
    <source>
        <dbReference type="ARBA" id="ARBA00010641"/>
    </source>
</evidence>
<evidence type="ECO:0000256" key="3">
    <source>
        <dbReference type="ARBA" id="ARBA00023082"/>
    </source>
</evidence>
<comment type="caution">
    <text evidence="7">The sequence shown here is derived from an EMBL/GenBank/DDBJ whole genome shotgun (WGS) entry which is preliminary data.</text>
</comment>
<keyword evidence="8" id="KW-1185">Reference proteome</keyword>
<dbReference type="PROSITE" id="PS00622">
    <property type="entry name" value="HTH_LUXR_1"/>
    <property type="match status" value="1"/>
</dbReference>
<dbReference type="PANTHER" id="PTHR43133">
    <property type="entry name" value="RNA POLYMERASE ECF-TYPE SIGMA FACTO"/>
    <property type="match status" value="1"/>
</dbReference>
<organism evidence="7 8">
    <name type="scientific">Pontibacillus salicampi</name>
    <dbReference type="NCBI Taxonomy" id="1449801"/>
    <lineage>
        <taxon>Bacteria</taxon>
        <taxon>Bacillati</taxon>
        <taxon>Bacillota</taxon>
        <taxon>Bacilli</taxon>
        <taxon>Bacillales</taxon>
        <taxon>Bacillaceae</taxon>
        <taxon>Pontibacillus</taxon>
    </lineage>
</organism>
<evidence type="ECO:0000256" key="5">
    <source>
        <dbReference type="ARBA" id="ARBA00023163"/>
    </source>
</evidence>
<dbReference type="Gene3D" id="1.10.10.10">
    <property type="entry name" value="Winged helix-like DNA-binding domain superfamily/Winged helix DNA-binding domain"/>
    <property type="match status" value="1"/>
</dbReference>
<keyword evidence="5" id="KW-0804">Transcription</keyword>
<sequence length="186" mass="22022">MEVKAQLKKEDGTENISQQEASYSEFKDIFRQYYPRVVRKVWTIVQNKQASEDVAQEVFMKLYHTDWESIEHLPAWLMTTSVHTAYNRIRSEKRHDKRLEKESHYMEQEEASLEENVLRQENITEVQEILHSMSERDRTILLLKYSGFPYRDIADAVGVEVTSIGTLLARAKRRFKNIYASMKGEE</sequence>
<dbReference type="PANTHER" id="PTHR43133:SF8">
    <property type="entry name" value="RNA POLYMERASE SIGMA FACTOR HI_1459-RELATED"/>
    <property type="match status" value="1"/>
</dbReference>
<dbReference type="InterPro" id="IPR013324">
    <property type="entry name" value="RNA_pol_sigma_r3/r4-like"/>
</dbReference>
<gene>
    <name evidence="7" type="ORF">ACFFGV_12425</name>
</gene>
<accession>A0ABV6LPY0</accession>
<keyword evidence="4" id="KW-0238">DNA-binding</keyword>
<evidence type="ECO:0000313" key="7">
    <source>
        <dbReference type="EMBL" id="MFC0524372.1"/>
    </source>
</evidence>
<dbReference type="InterPro" id="IPR036388">
    <property type="entry name" value="WH-like_DNA-bd_sf"/>
</dbReference>
<evidence type="ECO:0000256" key="2">
    <source>
        <dbReference type="ARBA" id="ARBA00023015"/>
    </source>
</evidence>
<protein>
    <submittedName>
        <fullName evidence="7">RNA polymerase sigma factor SigX</fullName>
    </submittedName>
</protein>
<evidence type="ECO:0000313" key="8">
    <source>
        <dbReference type="Proteomes" id="UP001589836"/>
    </source>
</evidence>
<dbReference type="NCBIfam" id="TIGR02937">
    <property type="entry name" value="sigma70-ECF"/>
    <property type="match status" value="1"/>
</dbReference>
<dbReference type="SUPFAM" id="SSF88659">
    <property type="entry name" value="Sigma3 and sigma4 domains of RNA polymerase sigma factors"/>
    <property type="match status" value="1"/>
</dbReference>